<gene>
    <name evidence="2" type="ORF">JFN88_02835</name>
</gene>
<reference evidence="2" key="1">
    <citation type="submission" date="2020-12" db="EMBL/GenBank/DDBJ databases">
        <authorList>
            <person name="Huq M.A."/>
        </authorList>
    </citation>
    <scope>NUCLEOTIDE SEQUENCE</scope>
    <source>
        <strain evidence="2">MAHUQ-46</strain>
    </source>
</reference>
<dbReference type="GO" id="GO:0005975">
    <property type="term" value="P:carbohydrate metabolic process"/>
    <property type="evidence" value="ECO:0007669"/>
    <property type="project" value="InterPro"/>
</dbReference>
<sequence>MVAEWKEIVIGSATRGLELQGKKGDMPPGHNGPWNDPQTPVRNTAHWSLLFLEAFKHTGNEAFKDAALKAAGYLASHEARPMNATFYCRYAGSKDFCNGLIGQAWVIQALLYIGEHFQQHQYIDLAQEIFLLHEMDHSSGLWRIRNVDGSIGGISHTFNQQLWFAVMGVMLNKLQPNKTIEDRTNLFFAKMMDHLQLARSGRIIHVIGHVRLRYRIIKSVYRLYFNRHQREHQYLLEHGYHSFNLYAFALLYHSVPDHFIWKMGNVRNMLKRAIDYTKNPEFKATIQRNKYSSPYNPVGIEMACVLTVFKDYLEDSNIQEVREWSRLQLEQHYDHEQHLMNQNTSDPDTLSARLYEAGLILEKIG</sequence>
<dbReference type="InterPro" id="IPR008928">
    <property type="entry name" value="6-hairpin_glycosidase_sf"/>
</dbReference>
<evidence type="ECO:0000313" key="3">
    <source>
        <dbReference type="Proteomes" id="UP000640274"/>
    </source>
</evidence>
<name>A0A934IVV9_9BACL</name>
<accession>A0A934IVV9</accession>
<comment type="caution">
    <text evidence="2">The sequence shown here is derived from an EMBL/GenBank/DDBJ whole genome shotgun (WGS) entry which is preliminary data.</text>
</comment>
<dbReference type="Proteomes" id="UP000640274">
    <property type="component" value="Unassembled WGS sequence"/>
</dbReference>
<organism evidence="2 3">
    <name type="scientific">Paenibacillus roseus</name>
    <dbReference type="NCBI Taxonomy" id="2798579"/>
    <lineage>
        <taxon>Bacteria</taxon>
        <taxon>Bacillati</taxon>
        <taxon>Bacillota</taxon>
        <taxon>Bacilli</taxon>
        <taxon>Bacillales</taxon>
        <taxon>Paenibacillaceae</taxon>
        <taxon>Paenibacillus</taxon>
    </lineage>
</organism>
<keyword evidence="3" id="KW-1185">Reference proteome</keyword>
<feature type="region of interest" description="Disordered" evidence="1">
    <location>
        <begin position="19"/>
        <end position="38"/>
    </location>
</feature>
<evidence type="ECO:0008006" key="4">
    <source>
        <dbReference type="Google" id="ProtNLM"/>
    </source>
</evidence>
<evidence type="ECO:0000256" key="1">
    <source>
        <dbReference type="SAM" id="MobiDB-lite"/>
    </source>
</evidence>
<dbReference type="SUPFAM" id="SSF48208">
    <property type="entry name" value="Six-hairpin glycosidases"/>
    <property type="match status" value="1"/>
</dbReference>
<dbReference type="AlphaFoldDB" id="A0A934IVV9"/>
<dbReference type="RefSeq" id="WP_199017770.1">
    <property type="nucleotide sequence ID" value="NZ_JAELUP010000005.1"/>
</dbReference>
<proteinExistence type="predicted"/>
<evidence type="ECO:0000313" key="2">
    <source>
        <dbReference type="EMBL" id="MBJ6360257.1"/>
    </source>
</evidence>
<dbReference type="EMBL" id="JAELUP010000005">
    <property type="protein sequence ID" value="MBJ6360257.1"/>
    <property type="molecule type" value="Genomic_DNA"/>
</dbReference>
<protein>
    <recommendedName>
        <fullName evidence="4">Agl cluster protein AglQ</fullName>
    </recommendedName>
</protein>